<comment type="caution">
    <text evidence="2">The sequence shown here is derived from an EMBL/GenBank/DDBJ whole genome shotgun (WGS) entry which is preliminary data.</text>
</comment>
<evidence type="ECO:0000256" key="1">
    <source>
        <dbReference type="SAM" id="Phobius"/>
    </source>
</evidence>
<keyword evidence="1" id="KW-0472">Membrane</keyword>
<sequence length="415" mass="44926">MSTTGSTGSPLEERFFLTDAARWQRTFPWLRVFRTFRIAVDYRRVLLAVVALLLWSAGDWTLESSGLGKPSTIENPVALSTGEATWPWEPGYLPPHPAAWGHVRLTLFVEQPVAAIRAALSNGAPLLFPMRRVFDVATDTAWSKTPREFVGGGLRCLWASMIIAIFGAAASRMAAVECAGHGDGAAFVSLRYARQHLPSYLGAMWLPSVGLLLLWLFCAAGGLIGTIPVVGKILLGAFWFLPLICGLLMSLILIGVAVGWPLMVCAISVEGSDAFDALSRAYCYLFNRAGYGAFLIGVALLYGSILLYLVSGVTMLAVDVTFWAVSFGLGNPHDGFSTHPSVTVWMEVVACIPAAFCFSYFWTAFTSIYLLLRLREDATPYVQLGAPTDDVNASFAEPPLVGVPAAERREAAADE</sequence>
<name>A0ABP0JCI0_9DINO</name>
<evidence type="ECO:0000313" key="3">
    <source>
        <dbReference type="Proteomes" id="UP001642464"/>
    </source>
</evidence>
<accession>A0ABP0JCI0</accession>
<dbReference type="Proteomes" id="UP001642464">
    <property type="component" value="Unassembled WGS sequence"/>
</dbReference>
<organism evidence="2 3">
    <name type="scientific">Durusdinium trenchii</name>
    <dbReference type="NCBI Taxonomy" id="1381693"/>
    <lineage>
        <taxon>Eukaryota</taxon>
        <taxon>Sar</taxon>
        <taxon>Alveolata</taxon>
        <taxon>Dinophyceae</taxon>
        <taxon>Suessiales</taxon>
        <taxon>Symbiodiniaceae</taxon>
        <taxon>Durusdinium</taxon>
    </lineage>
</organism>
<keyword evidence="3" id="KW-1185">Reference proteome</keyword>
<keyword evidence="1" id="KW-0812">Transmembrane</keyword>
<reference evidence="2 3" key="1">
    <citation type="submission" date="2024-02" db="EMBL/GenBank/DDBJ databases">
        <authorList>
            <person name="Chen Y."/>
            <person name="Shah S."/>
            <person name="Dougan E. K."/>
            <person name="Thang M."/>
            <person name="Chan C."/>
        </authorList>
    </citation>
    <scope>NUCLEOTIDE SEQUENCE [LARGE SCALE GENOMIC DNA]</scope>
</reference>
<feature type="transmembrane region" description="Helical" evidence="1">
    <location>
        <begin position="200"/>
        <end position="225"/>
    </location>
</feature>
<protein>
    <submittedName>
        <fullName evidence="2">Uncharacterized protein</fullName>
    </submittedName>
</protein>
<feature type="transmembrane region" description="Helical" evidence="1">
    <location>
        <begin position="149"/>
        <end position="170"/>
    </location>
</feature>
<feature type="non-terminal residue" evidence="2">
    <location>
        <position position="415"/>
    </location>
</feature>
<dbReference type="EMBL" id="CAXAMM010006742">
    <property type="protein sequence ID" value="CAK9012119.1"/>
    <property type="molecule type" value="Genomic_DNA"/>
</dbReference>
<evidence type="ECO:0000313" key="2">
    <source>
        <dbReference type="EMBL" id="CAK9012119.1"/>
    </source>
</evidence>
<keyword evidence="1" id="KW-1133">Transmembrane helix</keyword>
<feature type="transmembrane region" description="Helical" evidence="1">
    <location>
        <begin position="344"/>
        <end position="372"/>
    </location>
</feature>
<feature type="transmembrane region" description="Helical" evidence="1">
    <location>
        <begin position="291"/>
        <end position="324"/>
    </location>
</feature>
<proteinExistence type="predicted"/>
<feature type="transmembrane region" description="Helical" evidence="1">
    <location>
        <begin position="237"/>
        <end position="270"/>
    </location>
</feature>
<gene>
    <name evidence="2" type="ORF">SCF082_LOCUS11387</name>
</gene>